<organism evidence="2">
    <name type="scientific">Chromera velia CCMP2878</name>
    <dbReference type="NCBI Taxonomy" id="1169474"/>
    <lineage>
        <taxon>Eukaryota</taxon>
        <taxon>Sar</taxon>
        <taxon>Alveolata</taxon>
        <taxon>Colpodellida</taxon>
        <taxon>Chromeraceae</taxon>
        <taxon>Chromera</taxon>
    </lineage>
</organism>
<feature type="compositionally biased region" description="Basic and acidic residues" evidence="1">
    <location>
        <begin position="81"/>
        <end position="95"/>
    </location>
</feature>
<reference evidence="2" key="1">
    <citation type="submission" date="2014-11" db="EMBL/GenBank/DDBJ databases">
        <authorList>
            <person name="Otto D Thomas"/>
            <person name="Naeem Raeece"/>
        </authorList>
    </citation>
    <scope>NUCLEOTIDE SEQUENCE</scope>
</reference>
<name>A0A0G4HYM5_9ALVE</name>
<evidence type="ECO:0000256" key="1">
    <source>
        <dbReference type="SAM" id="MobiDB-lite"/>
    </source>
</evidence>
<dbReference type="AlphaFoldDB" id="A0A0G4HYM5"/>
<protein>
    <submittedName>
        <fullName evidence="2">Uncharacterized protein</fullName>
    </submittedName>
</protein>
<evidence type="ECO:0000313" key="2">
    <source>
        <dbReference type="EMBL" id="CEM49661.1"/>
    </source>
</evidence>
<dbReference type="EMBL" id="CDMZ01004410">
    <property type="protein sequence ID" value="CEM49661.1"/>
    <property type="molecule type" value="Genomic_DNA"/>
</dbReference>
<gene>
    <name evidence="2" type="ORF">Cvel_33659</name>
</gene>
<feature type="compositionally biased region" description="Polar residues" evidence="1">
    <location>
        <begin position="96"/>
        <end position="108"/>
    </location>
</feature>
<dbReference type="VEuPathDB" id="CryptoDB:Cvel_33659"/>
<sequence>MERLPEVSRSVTVAELEAASSPVSQSLMKKALAMTPPKHHSEMGHDLRLLVERSRSGAFREVAKGSQDAHRQQLEQIVERQRQTLEDQGPAERECQTQPPNMSGQETSVEAAELAAAVAIAEETVAGHLAAQVQHQNQR</sequence>
<proteinExistence type="predicted"/>
<feature type="region of interest" description="Disordered" evidence="1">
    <location>
        <begin position="81"/>
        <end position="110"/>
    </location>
</feature>
<accession>A0A0G4HYM5</accession>